<dbReference type="InParanoid" id="A0A061FRW0"/>
<dbReference type="HOGENOM" id="CLU_2255095_0_0_1"/>
<dbReference type="Gramene" id="EOY17239">
    <property type="protein sequence ID" value="EOY17239"/>
    <property type="gene ID" value="TCM_036387"/>
</dbReference>
<accession>A0A061FRW0</accession>
<gene>
    <name evidence="1" type="ORF">TCM_036387</name>
</gene>
<keyword evidence="2" id="KW-1185">Reference proteome</keyword>
<dbReference type="EMBL" id="CM001886">
    <property type="protein sequence ID" value="EOY17239.1"/>
    <property type="molecule type" value="Genomic_DNA"/>
</dbReference>
<protein>
    <submittedName>
        <fullName evidence="1">Uncharacterized protein</fullName>
    </submittedName>
</protein>
<evidence type="ECO:0000313" key="2">
    <source>
        <dbReference type="Proteomes" id="UP000026915"/>
    </source>
</evidence>
<evidence type="ECO:0000313" key="1">
    <source>
        <dbReference type="EMBL" id="EOY17239.1"/>
    </source>
</evidence>
<organism evidence="1 2">
    <name type="scientific">Theobroma cacao</name>
    <name type="common">Cacao</name>
    <name type="synonym">Cocoa</name>
    <dbReference type="NCBI Taxonomy" id="3641"/>
    <lineage>
        <taxon>Eukaryota</taxon>
        <taxon>Viridiplantae</taxon>
        <taxon>Streptophyta</taxon>
        <taxon>Embryophyta</taxon>
        <taxon>Tracheophyta</taxon>
        <taxon>Spermatophyta</taxon>
        <taxon>Magnoliopsida</taxon>
        <taxon>eudicotyledons</taxon>
        <taxon>Gunneridae</taxon>
        <taxon>Pentapetalae</taxon>
        <taxon>rosids</taxon>
        <taxon>malvids</taxon>
        <taxon>Malvales</taxon>
        <taxon>Malvaceae</taxon>
        <taxon>Byttnerioideae</taxon>
        <taxon>Theobroma</taxon>
    </lineage>
</organism>
<name>A0A061FRW0_THECC</name>
<proteinExistence type="predicted"/>
<dbReference type="Proteomes" id="UP000026915">
    <property type="component" value="Chromosome 8"/>
</dbReference>
<reference evidence="1 2" key="1">
    <citation type="journal article" date="2013" name="Genome Biol.">
        <title>The genome sequence of the most widely cultivated cacao type and its use to identify candidate genes regulating pod color.</title>
        <authorList>
            <person name="Motamayor J.C."/>
            <person name="Mockaitis K."/>
            <person name="Schmutz J."/>
            <person name="Haiminen N."/>
            <person name="Iii D.L."/>
            <person name="Cornejo O."/>
            <person name="Findley S.D."/>
            <person name="Zheng P."/>
            <person name="Utro F."/>
            <person name="Royaert S."/>
            <person name="Saski C."/>
            <person name="Jenkins J."/>
            <person name="Podicheti R."/>
            <person name="Zhao M."/>
            <person name="Scheffler B.E."/>
            <person name="Stack J.C."/>
            <person name="Feltus F.A."/>
            <person name="Mustiga G.M."/>
            <person name="Amores F."/>
            <person name="Phillips W."/>
            <person name="Marelli J.P."/>
            <person name="May G.D."/>
            <person name="Shapiro H."/>
            <person name="Ma J."/>
            <person name="Bustamante C.D."/>
            <person name="Schnell R.J."/>
            <person name="Main D."/>
            <person name="Gilbert D."/>
            <person name="Parida L."/>
            <person name="Kuhn D.N."/>
        </authorList>
    </citation>
    <scope>NUCLEOTIDE SEQUENCE [LARGE SCALE GENOMIC DNA]</scope>
    <source>
        <strain evidence="2">cv. Matina 1-6</strain>
    </source>
</reference>
<dbReference type="AlphaFoldDB" id="A0A061FRW0"/>
<sequence>MMSRQVNTLFLKQWLSSSTTIQVYHLNALCQSYLQCSISLETRNSVLCSISGVPESFYACPLALVWSFACGSTIYAMNISLLQVAKIMSALAPLELMVGDGVNT</sequence>